<feature type="domain" description="Aminoacyl-tRNA synthetase class Ia" evidence="9">
    <location>
        <begin position="84"/>
        <end position="690"/>
    </location>
</feature>
<reference evidence="10 11" key="1">
    <citation type="journal article" date="2013" name="Nat. Genet.">
        <title>The genome of the hydatid tapeworm Echinococcus granulosus.</title>
        <authorList>
            <person name="Zheng H."/>
            <person name="Zhang W."/>
            <person name="Zhang L."/>
            <person name="Zhang Z."/>
            <person name="Li J."/>
            <person name="Lu G."/>
            <person name="Zhu Y."/>
            <person name="Wang Y."/>
            <person name="Huang Y."/>
            <person name="Liu J."/>
            <person name="Kang H."/>
            <person name="Chen J."/>
            <person name="Wang L."/>
            <person name="Chen A."/>
            <person name="Yu S."/>
            <person name="Gao Z."/>
            <person name="Jin L."/>
            <person name="Gu W."/>
            <person name="Wang Z."/>
            <person name="Zhao L."/>
            <person name="Shi B."/>
            <person name="Wen H."/>
            <person name="Lin R."/>
            <person name="Jones M.K."/>
            <person name="Brejova B."/>
            <person name="Vinar T."/>
            <person name="Zhao G."/>
            <person name="McManus D.P."/>
            <person name="Chen Z."/>
            <person name="Zhou Y."/>
            <person name="Wang S."/>
        </authorList>
    </citation>
    <scope>NUCLEOTIDE SEQUENCE [LARGE SCALE GENOMIC DNA]</scope>
</reference>
<evidence type="ECO:0000256" key="3">
    <source>
        <dbReference type="ARBA" id="ARBA00022598"/>
    </source>
</evidence>
<evidence type="ECO:0000256" key="2">
    <source>
        <dbReference type="ARBA" id="ARBA00013165"/>
    </source>
</evidence>
<keyword evidence="4" id="KW-0547">Nucleotide-binding</keyword>
<dbReference type="Pfam" id="PF00133">
    <property type="entry name" value="tRNA-synt_1"/>
    <property type="match status" value="1"/>
</dbReference>
<dbReference type="EMBL" id="APAU02000021">
    <property type="protein sequence ID" value="EUB61372.1"/>
    <property type="molecule type" value="Genomic_DNA"/>
</dbReference>
<evidence type="ECO:0000313" key="11">
    <source>
        <dbReference type="Proteomes" id="UP000019149"/>
    </source>
</evidence>
<dbReference type="SUPFAM" id="SSF47323">
    <property type="entry name" value="Anticodon-binding domain of a subclass of class I aminoacyl-tRNA synthetases"/>
    <property type="match status" value="1"/>
</dbReference>
<dbReference type="SUPFAM" id="SSF52374">
    <property type="entry name" value="Nucleotidylyl transferase"/>
    <property type="match status" value="1"/>
</dbReference>
<evidence type="ECO:0000256" key="4">
    <source>
        <dbReference type="ARBA" id="ARBA00022741"/>
    </source>
</evidence>
<dbReference type="Proteomes" id="UP000019149">
    <property type="component" value="Unassembled WGS sequence"/>
</dbReference>
<dbReference type="RefSeq" id="XP_024352568.1">
    <property type="nucleotide sequence ID" value="XM_024493107.1"/>
</dbReference>
<dbReference type="OMA" id="PVYWGTE"/>
<protein>
    <recommendedName>
        <fullName evidence="2">isoleucine--tRNA ligase</fullName>
        <ecNumber evidence="2">6.1.1.5</ecNumber>
    </recommendedName>
    <alternativeName>
        <fullName evidence="8">Isoleucyl-tRNA synthetase</fullName>
    </alternativeName>
</protein>
<dbReference type="AlphaFoldDB" id="W6USM5"/>
<keyword evidence="6" id="KW-0648">Protein biosynthesis</keyword>
<dbReference type="GO" id="GO:0005524">
    <property type="term" value="F:ATP binding"/>
    <property type="evidence" value="ECO:0007669"/>
    <property type="project" value="UniProtKB-KW"/>
</dbReference>
<dbReference type="Gene3D" id="3.40.50.620">
    <property type="entry name" value="HUPs"/>
    <property type="match status" value="2"/>
</dbReference>
<evidence type="ECO:0000256" key="7">
    <source>
        <dbReference type="ARBA" id="ARBA00023146"/>
    </source>
</evidence>
<dbReference type="CTD" id="36339573"/>
<dbReference type="OrthoDB" id="10264412at2759"/>
<dbReference type="InterPro" id="IPR002300">
    <property type="entry name" value="aa-tRNA-synth_Ia"/>
</dbReference>
<keyword evidence="5" id="KW-0067">ATP-binding</keyword>
<dbReference type="STRING" id="6210.W6USM5"/>
<name>W6USM5_ECHGR</name>
<dbReference type="PANTHER" id="PTHR42765:SF1">
    <property type="entry name" value="ISOLEUCINE--TRNA LIGASE, MITOCHONDRIAL"/>
    <property type="match status" value="1"/>
</dbReference>
<gene>
    <name evidence="10" type="ORF">EGR_03858</name>
</gene>
<dbReference type="GO" id="GO:0004822">
    <property type="term" value="F:isoleucine-tRNA ligase activity"/>
    <property type="evidence" value="ECO:0007669"/>
    <property type="project" value="UniProtKB-EC"/>
</dbReference>
<comment type="similarity">
    <text evidence="1">Belongs to the class-I aminoacyl-tRNA synthetase family.</text>
</comment>
<evidence type="ECO:0000313" key="10">
    <source>
        <dbReference type="EMBL" id="EUB61372.1"/>
    </source>
</evidence>
<evidence type="ECO:0000259" key="9">
    <source>
        <dbReference type="Pfam" id="PF00133"/>
    </source>
</evidence>
<keyword evidence="3" id="KW-0436">Ligase</keyword>
<dbReference type="InterPro" id="IPR014729">
    <property type="entry name" value="Rossmann-like_a/b/a_fold"/>
</dbReference>
<dbReference type="GO" id="GO:0005739">
    <property type="term" value="C:mitochondrion"/>
    <property type="evidence" value="ECO:0007669"/>
    <property type="project" value="TreeGrafter"/>
</dbReference>
<evidence type="ECO:0000256" key="6">
    <source>
        <dbReference type="ARBA" id="ARBA00022917"/>
    </source>
</evidence>
<evidence type="ECO:0000256" key="8">
    <source>
        <dbReference type="ARBA" id="ARBA00032665"/>
    </source>
</evidence>
<keyword evidence="7" id="KW-0030">Aminoacyl-tRNA synthetase</keyword>
<dbReference type="InterPro" id="IPR009080">
    <property type="entry name" value="tRNAsynth_Ia_anticodon-bd"/>
</dbReference>
<comment type="caution">
    <text evidence="10">The sequence shown here is derived from an EMBL/GenBank/DDBJ whole genome shotgun (WGS) entry which is preliminary data.</text>
</comment>
<dbReference type="SUPFAM" id="SSF50677">
    <property type="entry name" value="ValRS/IleRS/LeuRS editing domain"/>
    <property type="match status" value="1"/>
</dbReference>
<dbReference type="InterPro" id="IPR009008">
    <property type="entry name" value="Val/Leu/Ile-tRNA-synth_edit"/>
</dbReference>
<evidence type="ECO:0000256" key="5">
    <source>
        <dbReference type="ARBA" id="ARBA00022840"/>
    </source>
</evidence>
<sequence length="1036" mass="116720">MLCCVLYKLSGWLRFTGYSVLSMTVKVHLCFLLQRRRTALIAYYRLVSYKATLNIPVFPFPIGLSGKTSQIRQDLIIGNVSMTDADFILHDGPPYANGPIHFGHALNKILKDFVARYQKLNGKSVSFIPGWDCHGLPIELISVGHNLSLPPTEVRRASLQRAILSMTDQLAAFKELNVLADWNRLYSTLDPSYQATVIRAFHDLYVNGFIVREHKPVYWSRTTRSAISDSELEYNSEHESPSLYFLVELLMQPAWIPTRYRRYPTDVVVWTTTPWTIVANEAIIFSPSEEYSVLLDRATERNLIVASHFVPLLYKLLDRAPSRFELIKSLRGECFENYAYEPPLSRQRVHHPHDYRWRHCYRLMPGEFVEHDKGTGFVHCAPAHGKEDFDFARRHSLPLRALVDAETKFTREAGADLAGLFVQDEGNSAVINRLGDRVLALGTIQHSYPYEWRTKQPVITRLSKQWFINTDKLEGPAKIAYADVDVFPPERKSMMQAFIEKRPFWCISRQRNWGVPIPALFHKHHHNRVLVDGDFIEAVAERVSKEGSEFWWDSAISNSQLIPPGCLEKWNLTPCAADTELIRGTDIFDVWFESGLSWLAVLPKDRVADVCVEGLDQFRGWFSSSLLLSVALTKRAPFKSLVVHGFTADSEGRKMSKSLGNVLSPQEVLSATGGCTDVLRRWAAASSLGTRSTVSTSSFNAHTVAYKKLRNMFRFMLGNVHDLVAAEGRVTSPLLTGSSSTLATTETLSLLDKWCLCLVGNFCVNCFEVYYPQHRYEGLIADCDQLVSRISTTYFNAVKDILYCDASDSADRRAVQHTFILITKVLRYCLGPILPDLMEEVDAALGVSSNTITGVAQLLLPAAVEWSRDFAHLPVAVARACALRQAIAARQRTEVDGEGAQLWPGPAENPLARLHIILDENGTGDKGFEDLKCLNEDVDAGYKSVLCKILRCASVRFGSTSERANCIELCLDDVHEVVNGEKVELDPEVDLRRFTCLLRVAHDSTQCPRCRRYCSINKALCARCAPLVLGLQRASH</sequence>
<dbReference type="GO" id="GO:0032543">
    <property type="term" value="P:mitochondrial translation"/>
    <property type="evidence" value="ECO:0007669"/>
    <property type="project" value="TreeGrafter"/>
</dbReference>
<keyword evidence="11" id="KW-1185">Reference proteome</keyword>
<dbReference type="PRINTS" id="PR00984">
    <property type="entry name" value="TRNASYNTHILE"/>
</dbReference>
<dbReference type="EC" id="6.1.1.5" evidence="2"/>
<dbReference type="InterPro" id="IPR002301">
    <property type="entry name" value="Ile-tRNA-ligase"/>
</dbReference>
<dbReference type="Gene3D" id="3.90.740.10">
    <property type="entry name" value="Valyl/Leucyl/Isoleucyl-tRNA synthetase, editing domain"/>
    <property type="match status" value="1"/>
</dbReference>
<dbReference type="PANTHER" id="PTHR42765">
    <property type="entry name" value="SOLEUCYL-TRNA SYNTHETASE"/>
    <property type="match status" value="1"/>
</dbReference>
<accession>W6USM5</accession>
<dbReference type="GeneID" id="36339573"/>
<dbReference type="InterPro" id="IPR050081">
    <property type="entry name" value="Ile-tRNA_ligase"/>
</dbReference>
<proteinExistence type="inferred from homology"/>
<dbReference type="Gene3D" id="1.10.10.830">
    <property type="entry name" value="Ile-tRNA synthetase CP2 domain-like"/>
    <property type="match status" value="1"/>
</dbReference>
<dbReference type="KEGG" id="egl:EGR_03858"/>
<organism evidence="10 11">
    <name type="scientific">Echinococcus granulosus</name>
    <name type="common">Hydatid tapeworm</name>
    <dbReference type="NCBI Taxonomy" id="6210"/>
    <lineage>
        <taxon>Eukaryota</taxon>
        <taxon>Metazoa</taxon>
        <taxon>Spiralia</taxon>
        <taxon>Lophotrochozoa</taxon>
        <taxon>Platyhelminthes</taxon>
        <taxon>Cestoda</taxon>
        <taxon>Eucestoda</taxon>
        <taxon>Cyclophyllidea</taxon>
        <taxon>Taeniidae</taxon>
        <taxon>Echinococcus</taxon>
        <taxon>Echinococcus granulosus group</taxon>
    </lineage>
</organism>
<dbReference type="GO" id="GO:0002161">
    <property type="term" value="F:aminoacyl-tRNA deacylase activity"/>
    <property type="evidence" value="ECO:0007669"/>
    <property type="project" value="InterPro"/>
</dbReference>
<dbReference type="Gene3D" id="1.10.730.20">
    <property type="match status" value="1"/>
</dbReference>
<evidence type="ECO:0000256" key="1">
    <source>
        <dbReference type="ARBA" id="ARBA00005594"/>
    </source>
</evidence>
<dbReference type="GO" id="GO:0006428">
    <property type="term" value="P:isoleucyl-tRNA aminoacylation"/>
    <property type="evidence" value="ECO:0007669"/>
    <property type="project" value="InterPro"/>
</dbReference>